<sequence length="171" mass="18731">MKPDGRPESAGSHLYPVTLLASGRACCVSGDSLYARAAPRIPLLIAGRRFVMVRASSFLLTASNSICSPWITGPYNMHATALNALIEWGRVHEVRRSQPKLSGPLILEFSVSPFCRWDSRGALLAGSFTRFWRFTIEQPYKVFPVVGRLSGLSARRSPVEAMRSVVCCAGC</sequence>
<protein>
    <submittedName>
        <fullName evidence="1">Uncharacterized protein</fullName>
    </submittedName>
</protein>
<name>A0AAE9GCG0_9CAUD</name>
<evidence type="ECO:0000313" key="1">
    <source>
        <dbReference type="EMBL" id="UNY42246.1"/>
    </source>
</evidence>
<organism evidence="1 2">
    <name type="scientific">Pseudomonas phage UFJF_PfDIW6</name>
    <dbReference type="NCBI Taxonomy" id="2927622"/>
    <lineage>
        <taxon>Viruses</taxon>
        <taxon>Duplodnaviria</taxon>
        <taxon>Heunggongvirae</taxon>
        <taxon>Uroviricota</taxon>
        <taxon>Caudoviricetes</taxon>
        <taxon>Purivirus</taxon>
        <taxon>Purivirus UFJFPfDIW6</taxon>
    </lineage>
</organism>
<dbReference type="EMBL" id="OM418631">
    <property type="protein sequence ID" value="UNY42246.1"/>
    <property type="molecule type" value="Genomic_DNA"/>
</dbReference>
<reference evidence="1" key="2">
    <citation type="journal article" date="2022" name="Viruses">
        <title>Genomic characterization of UFJF_PfDIW6: a novel lytic Pseudomonas fluorescens-phage with potential for biocontrol in the dairy industry.</title>
        <authorList>
            <person name="Hungaro H.M."/>
            <person name="Vidigal P.M.P."/>
            <person name="Nascimento E.C."/>
            <person name="Oliveira F.G.C."/>
            <person name="Gontijo M.T.P."/>
            <person name="Lopez M.E.S."/>
        </authorList>
    </citation>
    <scope>NUCLEOTIDE SEQUENCE</scope>
</reference>
<evidence type="ECO:0000313" key="2">
    <source>
        <dbReference type="Proteomes" id="UP000831576"/>
    </source>
</evidence>
<accession>A0AAE9GCG0</accession>
<keyword evidence="2" id="KW-1185">Reference proteome</keyword>
<reference evidence="1" key="1">
    <citation type="journal article" date="2022" name="Food Microbiol.">
        <title>Lytic bacteriophages UFJF_PfDIW6 and UFJF_PfSW6 prevent Pseudomonas fluorescens growth in vitro and the proteolytic-caused spoilage of raw milk during chilled storage.</title>
        <authorList>
            <person name="Nascimento E.C.D."/>
            <person name="Sabino M.C."/>
            <person name="Corguinha L.D.R."/>
            <person name="Targino B.N."/>
            <person name="Lange C.C."/>
            <person name="Pinto C.L.O."/>
            <person name="Pinto P.F."/>
            <person name="Vidigal P.M.P."/>
            <person name="Sant'Ana A.S."/>
            <person name="Hungaro H.M."/>
        </authorList>
    </citation>
    <scope>NUCLEOTIDE SEQUENCE</scope>
</reference>
<gene>
    <name evidence="1" type="ORF">UFJFPfDIW6_00038</name>
</gene>
<dbReference type="Proteomes" id="UP000831576">
    <property type="component" value="Segment"/>
</dbReference>
<proteinExistence type="predicted"/>